<feature type="compositionally biased region" description="Low complexity" evidence="1">
    <location>
        <begin position="117"/>
        <end position="128"/>
    </location>
</feature>
<dbReference type="EMBL" id="JBEYRS010000003">
    <property type="protein sequence ID" value="MEW2362415.1"/>
    <property type="molecule type" value="Genomic_DNA"/>
</dbReference>
<evidence type="ECO:0000256" key="1">
    <source>
        <dbReference type="SAM" id="MobiDB-lite"/>
    </source>
</evidence>
<protein>
    <submittedName>
        <fullName evidence="2">Uncharacterized protein</fullName>
    </submittedName>
</protein>
<organism evidence="2 3">
    <name type="scientific">Streptomyces huasconensis</name>
    <dbReference type="NCBI Taxonomy" id="1854574"/>
    <lineage>
        <taxon>Bacteria</taxon>
        <taxon>Bacillati</taxon>
        <taxon>Actinomycetota</taxon>
        <taxon>Actinomycetes</taxon>
        <taxon>Kitasatosporales</taxon>
        <taxon>Streptomycetaceae</taxon>
        <taxon>Streptomyces</taxon>
    </lineage>
</organism>
<name>A0ABV3LSJ9_9ACTN</name>
<accession>A0ABV3LSJ9</accession>
<evidence type="ECO:0000313" key="3">
    <source>
        <dbReference type="Proteomes" id="UP001553843"/>
    </source>
</evidence>
<feature type="region of interest" description="Disordered" evidence="1">
    <location>
        <begin position="60"/>
        <end position="139"/>
    </location>
</feature>
<dbReference type="RefSeq" id="WP_359770718.1">
    <property type="nucleotide sequence ID" value="NZ_JBEYRR010000001.1"/>
</dbReference>
<proteinExistence type="predicted"/>
<reference evidence="2 3" key="1">
    <citation type="submission" date="2024-06" db="EMBL/GenBank/DDBJ databases">
        <title>The Natural Products Discovery Center: Release of the First 8490 Sequenced Strains for Exploring Actinobacteria Biosynthetic Diversity.</title>
        <authorList>
            <person name="Kalkreuter E."/>
            <person name="Kautsar S.A."/>
            <person name="Yang D."/>
            <person name="Bader C.D."/>
            <person name="Teijaro C.N."/>
            <person name="Fluegel L."/>
            <person name="Davis C.M."/>
            <person name="Simpson J.R."/>
            <person name="Lauterbach L."/>
            <person name="Steele A.D."/>
            <person name="Gui C."/>
            <person name="Meng S."/>
            <person name="Li G."/>
            <person name="Viehrig K."/>
            <person name="Ye F."/>
            <person name="Su P."/>
            <person name="Kiefer A.F."/>
            <person name="Nichols A."/>
            <person name="Cepeda A.J."/>
            <person name="Yan W."/>
            <person name="Fan B."/>
            <person name="Jiang Y."/>
            <person name="Adhikari A."/>
            <person name="Zheng C.-J."/>
            <person name="Schuster L."/>
            <person name="Cowan T.M."/>
            <person name="Smanski M.J."/>
            <person name="Chevrette M.G."/>
            <person name="De Carvalho L.P.S."/>
            <person name="Shen B."/>
        </authorList>
    </citation>
    <scope>NUCLEOTIDE SEQUENCE [LARGE SCALE GENOMIC DNA]</scope>
    <source>
        <strain evidence="2 3">NPDC047833</strain>
    </source>
</reference>
<sequence length="139" mass="14475">MSQPRRVARFASGPLQCVRCSPRGGWAEALLPRADECGDIQGVPQARIHFEGGQVMLRMPDTSASVPTSSPAAGARRCRPDSANDAAGRSPTGAPTGQVGVTDGLAYAHTGQRAQPASRTAASTSERSGPNPRQGRLVR</sequence>
<gene>
    <name evidence="2" type="ORF">AB0887_10690</name>
</gene>
<evidence type="ECO:0000313" key="2">
    <source>
        <dbReference type="EMBL" id="MEW2362415.1"/>
    </source>
</evidence>
<comment type="caution">
    <text evidence="2">The sequence shown here is derived from an EMBL/GenBank/DDBJ whole genome shotgun (WGS) entry which is preliminary data.</text>
</comment>
<keyword evidence="3" id="KW-1185">Reference proteome</keyword>
<feature type="compositionally biased region" description="Low complexity" evidence="1">
    <location>
        <begin position="62"/>
        <end position="75"/>
    </location>
</feature>
<dbReference type="Proteomes" id="UP001553843">
    <property type="component" value="Unassembled WGS sequence"/>
</dbReference>